<proteinExistence type="predicted"/>
<accession>A9U676</accession>
<dbReference type="EMBL" id="DS545835">
    <property type="protein sequence ID" value="EDQ48828.1"/>
    <property type="molecule type" value="Genomic_DNA"/>
</dbReference>
<organism>
    <name type="scientific">Physcomitrium patens</name>
    <name type="common">Spreading-leaved earth moss</name>
    <name type="synonym">Physcomitrella patens</name>
    <dbReference type="NCBI Taxonomy" id="3218"/>
    <lineage>
        <taxon>Eukaryota</taxon>
        <taxon>Viridiplantae</taxon>
        <taxon>Streptophyta</taxon>
        <taxon>Embryophyta</taxon>
        <taxon>Bryophyta</taxon>
        <taxon>Bryophytina</taxon>
        <taxon>Bryopsida</taxon>
        <taxon>Funariidae</taxon>
        <taxon>Funariales</taxon>
        <taxon>Funariaceae</taxon>
        <taxon>Physcomitrium</taxon>
    </lineage>
</organism>
<evidence type="ECO:0000313" key="1">
    <source>
        <dbReference type="EMBL" id="EDQ48828.1"/>
    </source>
</evidence>
<gene>
    <name evidence="1" type="ORF">PHYPADRAFT_173751</name>
</gene>
<reference evidence="1" key="1">
    <citation type="journal article" date="2008" name="Science">
        <title>The Physcomitrella genome reveals evolutionary insights into the conquest of land by plants.</title>
        <authorList>
            <person name="Rensing S."/>
            <person name="Lang D."/>
            <person name="Zimmer A."/>
            <person name="Terry A."/>
            <person name="Salamov A."/>
            <person name="Shapiro H."/>
            <person name="Nishiyama T."/>
            <person name="Perroud P.-F."/>
            <person name="Lindquist E."/>
            <person name="Kamisugi Y."/>
            <person name="Tanahashi T."/>
            <person name="Sakakibara K."/>
            <person name="Fujita T."/>
            <person name="Oishi K."/>
            <person name="Shin-I T."/>
            <person name="Kuroki Y."/>
            <person name="Toyoda A."/>
            <person name="Suzuki Y."/>
            <person name="Hashimoto A."/>
            <person name="Yamaguchi K."/>
            <person name="Sugano A."/>
            <person name="Kohara Y."/>
            <person name="Fujiyama A."/>
            <person name="Anterola A."/>
            <person name="Aoki S."/>
            <person name="Ashton N."/>
            <person name="Barbazuk W.B."/>
            <person name="Barker E."/>
            <person name="Bennetzen J."/>
            <person name="Bezanilla M."/>
            <person name="Blankenship R."/>
            <person name="Cho S.H."/>
            <person name="Dutcher S."/>
            <person name="Estelle M."/>
            <person name="Fawcett J.A."/>
            <person name="Gundlach H."/>
            <person name="Hanada K."/>
            <person name="Heyl A."/>
            <person name="Hicks K.A."/>
            <person name="Hugh J."/>
            <person name="Lohr M."/>
            <person name="Mayer K."/>
            <person name="Melkozernov A."/>
            <person name="Murata T."/>
            <person name="Nelson D."/>
            <person name="Pils B."/>
            <person name="Prigge M."/>
            <person name="Reiss B."/>
            <person name="Renner T."/>
            <person name="Rombauts S."/>
            <person name="Rushton P."/>
            <person name="Sanderfoot A."/>
            <person name="Schween G."/>
            <person name="Shiu S.-H."/>
            <person name="Stueber K."/>
            <person name="Theodoulou F.L."/>
            <person name="Tu H."/>
            <person name="Van de Peer Y."/>
            <person name="Verrier P.J."/>
            <person name="Waters E."/>
            <person name="Wood A."/>
            <person name="Yang L."/>
            <person name="Cove D."/>
            <person name="Cuming A."/>
            <person name="Hasebe M."/>
            <person name="Lucas S."/>
            <person name="Mishler D.B."/>
            <person name="Reski R."/>
            <person name="Grigoriev I."/>
            <person name="Quatrano R.S."/>
            <person name="Boore J.L."/>
        </authorList>
    </citation>
    <scope>NUCLEOTIDE SEQUENCE [LARGE SCALE GENOMIC DNA]</scope>
</reference>
<sequence length="227" mass="25480">MAEYRGHDMKQQHNCSVVVVGGGVVCAAVWQEDLRACTGLHCHKAAALWPLPPSSGSSTRHLSPPHLALSPLHKPFLISLSIFSLVRGPLVGCVCGLISCQISAWPLYDASSFGFNMPCDVLLFMCLDMIKVLWYSVCELDIKFQESWNAFLSHFSSVYFQNFTHSLLDFCCDSRHKSAHILPAASNFRQFLGSYGSPSRWRLLRPQGYQDVWVVSVQDSEKKQAYY</sequence>
<name>A9U676_PHYPA</name>
<protein>
    <submittedName>
        <fullName evidence="1">Predicted protein</fullName>
    </submittedName>
</protein>
<dbReference type="AlphaFoldDB" id="A9U676"/>